<comment type="similarity">
    <text evidence="1">Belongs to the short-chain dehydrogenases/reductases (SDR) family.</text>
</comment>
<feature type="compositionally biased region" description="Basic residues" evidence="4">
    <location>
        <begin position="120"/>
        <end position="134"/>
    </location>
</feature>
<dbReference type="EMBL" id="CAJPDR010000724">
    <property type="protein sequence ID" value="CAF9942151.1"/>
    <property type="molecule type" value="Genomic_DNA"/>
</dbReference>
<keyword evidence="6" id="KW-1185">Reference proteome</keyword>
<evidence type="ECO:0000313" key="6">
    <source>
        <dbReference type="Proteomes" id="UP000664203"/>
    </source>
</evidence>
<dbReference type="Gene3D" id="3.40.50.720">
    <property type="entry name" value="NAD(P)-binding Rossmann-like Domain"/>
    <property type="match status" value="1"/>
</dbReference>
<dbReference type="PANTHER" id="PTHR24320">
    <property type="entry name" value="RETINOL DEHYDROGENASE"/>
    <property type="match status" value="1"/>
</dbReference>
<evidence type="ECO:0000256" key="2">
    <source>
        <dbReference type="ARBA" id="ARBA00022857"/>
    </source>
</evidence>
<dbReference type="InterPro" id="IPR036291">
    <property type="entry name" value="NAD(P)-bd_dom_sf"/>
</dbReference>
<feature type="region of interest" description="Disordered" evidence="4">
    <location>
        <begin position="111"/>
        <end position="134"/>
    </location>
</feature>
<proteinExistence type="inferred from homology"/>
<name>A0A8H3PIH7_9LECA</name>
<dbReference type="Proteomes" id="UP000664203">
    <property type="component" value="Unassembled WGS sequence"/>
</dbReference>
<comment type="caution">
    <text evidence="5">The sequence shown here is derived from an EMBL/GenBank/DDBJ whole genome shotgun (WGS) entry which is preliminary data.</text>
</comment>
<dbReference type="AlphaFoldDB" id="A0A8H3PIH7"/>
<evidence type="ECO:0000256" key="3">
    <source>
        <dbReference type="ARBA" id="ARBA00023002"/>
    </source>
</evidence>
<accession>A0A8H3PIH7</accession>
<keyword evidence="2" id="KW-0521">NADP</keyword>
<organism evidence="5 6">
    <name type="scientific">Alectoria fallacina</name>
    <dbReference type="NCBI Taxonomy" id="1903189"/>
    <lineage>
        <taxon>Eukaryota</taxon>
        <taxon>Fungi</taxon>
        <taxon>Dikarya</taxon>
        <taxon>Ascomycota</taxon>
        <taxon>Pezizomycotina</taxon>
        <taxon>Lecanoromycetes</taxon>
        <taxon>OSLEUM clade</taxon>
        <taxon>Lecanoromycetidae</taxon>
        <taxon>Lecanorales</taxon>
        <taxon>Lecanorineae</taxon>
        <taxon>Parmeliaceae</taxon>
        <taxon>Alectoria</taxon>
    </lineage>
</organism>
<dbReference type="OrthoDB" id="191139at2759"/>
<reference evidence="5" key="1">
    <citation type="submission" date="2021-03" db="EMBL/GenBank/DDBJ databases">
        <authorList>
            <person name="Tagirdzhanova G."/>
        </authorList>
    </citation>
    <scope>NUCLEOTIDE SEQUENCE</scope>
</reference>
<evidence type="ECO:0000313" key="5">
    <source>
        <dbReference type="EMBL" id="CAF9942151.1"/>
    </source>
</evidence>
<evidence type="ECO:0000256" key="4">
    <source>
        <dbReference type="SAM" id="MobiDB-lite"/>
    </source>
</evidence>
<sequence>MPSEKFTPFHAQDIPNLSGYVAIVTGGNAGIGYETTFQLALHGARVYIAGRSPDRVKKAIEQMKASSAKTLDLHMLEMDLQSLGSVKGGAESFMRQESRLDLLINNAGVRSHPSTANKPSLHKVIKRKGKHQAR</sequence>
<dbReference type="PRINTS" id="PR00081">
    <property type="entry name" value="GDHRDH"/>
</dbReference>
<dbReference type="GO" id="GO:0016491">
    <property type="term" value="F:oxidoreductase activity"/>
    <property type="evidence" value="ECO:0007669"/>
    <property type="project" value="UniProtKB-KW"/>
</dbReference>
<dbReference type="SUPFAM" id="SSF51735">
    <property type="entry name" value="NAD(P)-binding Rossmann-fold domains"/>
    <property type="match status" value="1"/>
</dbReference>
<dbReference type="InterPro" id="IPR002347">
    <property type="entry name" value="SDR_fam"/>
</dbReference>
<dbReference type="Pfam" id="PF00106">
    <property type="entry name" value="adh_short"/>
    <property type="match status" value="1"/>
</dbReference>
<evidence type="ECO:0000256" key="1">
    <source>
        <dbReference type="ARBA" id="ARBA00006484"/>
    </source>
</evidence>
<gene>
    <name evidence="5" type="ORF">ALECFALPRED_009546</name>
</gene>
<keyword evidence="3" id="KW-0560">Oxidoreductase</keyword>
<protein>
    <submittedName>
        <fullName evidence="5">Uncharacterized protein</fullName>
    </submittedName>
</protein>
<dbReference type="PANTHER" id="PTHR24320:SF282">
    <property type="entry name" value="WW DOMAIN-CONTAINING OXIDOREDUCTASE"/>
    <property type="match status" value="1"/>
</dbReference>